<gene>
    <name evidence="6" type="ORF">SAMN05216241_11079</name>
</gene>
<dbReference type="PANTHER" id="PTHR11699">
    <property type="entry name" value="ALDEHYDE DEHYDROGENASE-RELATED"/>
    <property type="match status" value="1"/>
</dbReference>
<dbReference type="OrthoDB" id="9772584at2"/>
<comment type="similarity">
    <text evidence="1 4">Belongs to the aldehyde dehydrogenase family.</text>
</comment>
<feature type="active site" evidence="3">
    <location>
        <position position="231"/>
    </location>
</feature>
<dbReference type="Gene3D" id="3.40.309.10">
    <property type="entry name" value="Aldehyde Dehydrogenase, Chain A, domain 2"/>
    <property type="match status" value="1"/>
</dbReference>
<name>A0A1G7TUI3_9PROT</name>
<dbReference type="FunFam" id="3.40.309.10:FF:000009">
    <property type="entry name" value="Aldehyde dehydrogenase A"/>
    <property type="match status" value="1"/>
</dbReference>
<dbReference type="PROSITE" id="PS00687">
    <property type="entry name" value="ALDEHYDE_DEHYDR_GLU"/>
    <property type="match status" value="1"/>
</dbReference>
<evidence type="ECO:0000256" key="1">
    <source>
        <dbReference type="ARBA" id="ARBA00009986"/>
    </source>
</evidence>
<evidence type="ECO:0000313" key="6">
    <source>
        <dbReference type="EMBL" id="SDG38908.1"/>
    </source>
</evidence>
<dbReference type="RefSeq" id="WP_090021246.1">
    <property type="nucleotide sequence ID" value="NZ_FNCE01000010.1"/>
</dbReference>
<evidence type="ECO:0000259" key="5">
    <source>
        <dbReference type="Pfam" id="PF00171"/>
    </source>
</evidence>
<dbReference type="InterPro" id="IPR016161">
    <property type="entry name" value="Ald_DH/histidinol_DH"/>
</dbReference>
<dbReference type="Gene3D" id="3.40.605.10">
    <property type="entry name" value="Aldehyde Dehydrogenase, Chain A, domain 1"/>
    <property type="match status" value="1"/>
</dbReference>
<dbReference type="InterPro" id="IPR016162">
    <property type="entry name" value="Ald_DH_N"/>
</dbReference>
<protein>
    <submittedName>
        <fullName evidence="6">Acyl-CoA reductase</fullName>
    </submittedName>
</protein>
<evidence type="ECO:0000256" key="4">
    <source>
        <dbReference type="RuleBase" id="RU003345"/>
    </source>
</evidence>
<dbReference type="InterPro" id="IPR016160">
    <property type="entry name" value="Ald_DH_CS_CYS"/>
</dbReference>
<proteinExistence type="inferred from homology"/>
<dbReference type="Pfam" id="PF00171">
    <property type="entry name" value="Aldedh"/>
    <property type="match status" value="1"/>
</dbReference>
<reference evidence="6 7" key="1">
    <citation type="submission" date="2016-10" db="EMBL/GenBank/DDBJ databases">
        <authorList>
            <person name="de Groot N.N."/>
        </authorList>
    </citation>
    <scope>NUCLEOTIDE SEQUENCE [LARGE SCALE GENOMIC DNA]</scope>
    <source>
        <strain evidence="6 7">DSM 25584</strain>
    </source>
</reference>
<dbReference type="Proteomes" id="UP000199415">
    <property type="component" value="Unassembled WGS sequence"/>
</dbReference>
<dbReference type="InterPro" id="IPR029510">
    <property type="entry name" value="Ald_DH_CS_GLU"/>
</dbReference>
<dbReference type="EMBL" id="FNCE01000010">
    <property type="protein sequence ID" value="SDG38908.1"/>
    <property type="molecule type" value="Genomic_DNA"/>
</dbReference>
<dbReference type="AlphaFoldDB" id="A0A1G7TUI3"/>
<dbReference type="CDD" id="cd07102">
    <property type="entry name" value="ALDH_EDX86601"/>
    <property type="match status" value="1"/>
</dbReference>
<keyword evidence="7" id="KW-1185">Reference proteome</keyword>
<dbReference type="GO" id="GO:0016620">
    <property type="term" value="F:oxidoreductase activity, acting on the aldehyde or oxo group of donors, NAD or NADP as acceptor"/>
    <property type="evidence" value="ECO:0007669"/>
    <property type="project" value="InterPro"/>
</dbReference>
<organism evidence="6 7">
    <name type="scientific">Limimonas halophila</name>
    <dbReference type="NCBI Taxonomy" id="1082479"/>
    <lineage>
        <taxon>Bacteria</taxon>
        <taxon>Pseudomonadati</taxon>
        <taxon>Pseudomonadota</taxon>
        <taxon>Alphaproteobacteria</taxon>
        <taxon>Rhodospirillales</taxon>
        <taxon>Rhodovibrionaceae</taxon>
        <taxon>Limimonas</taxon>
    </lineage>
</organism>
<keyword evidence="2 4" id="KW-0560">Oxidoreductase</keyword>
<feature type="domain" description="Aldehyde dehydrogenase" evidence="5">
    <location>
        <begin position="4"/>
        <end position="456"/>
    </location>
</feature>
<dbReference type="InterPro" id="IPR015590">
    <property type="entry name" value="Aldehyde_DH_dom"/>
</dbReference>
<evidence type="ECO:0000313" key="7">
    <source>
        <dbReference type="Proteomes" id="UP000199415"/>
    </source>
</evidence>
<evidence type="ECO:0000256" key="3">
    <source>
        <dbReference type="PROSITE-ProRule" id="PRU10007"/>
    </source>
</evidence>
<dbReference type="SUPFAM" id="SSF53720">
    <property type="entry name" value="ALDH-like"/>
    <property type="match status" value="1"/>
</dbReference>
<accession>A0A1G7TUI3</accession>
<dbReference type="PROSITE" id="PS00070">
    <property type="entry name" value="ALDEHYDE_DEHYDR_CYS"/>
    <property type="match status" value="1"/>
</dbReference>
<dbReference type="STRING" id="1082479.SAMN05216241_11079"/>
<sequence>MTRQLQCISPIDGQVYAERPYASQAELDAALDRAQRAQADWRQVPLDRRIAILNDAIDRFVAEREQIGEEITAQMGRPIKASPKEANIFEERARYMLRVAPEELERLEIADDRGRRQFIKREPVGVALVVVPWNYPYMTAVNSVWPALAAGNAVIHKPSAQTPLSAERFARVLHEAGLPEGVFQAVHLDRTMTSGAVADPRVDFVAFTGSVPGGRAVQAAADGNFPGMGLELGGKDPGYVRPDADIAKAVAGTAEAAFFNSGQSCCALERLYVHADVYDDFLARFVEEVKGFTLGDPRDPNTSLGPLVRTDAAAFVREQVDAAVKAGATAHIDPADFPAAKDGTPYVAPQVLTNVDHTMAIMTEETFGPAVGIMKVESDDEAVKLMNDSQFGLTASIWTRDIDAAERLGERIETGTVFANLADYLDPALAWVGVKQTGKGCTLSRLGYQQLTRPKSFNLHRV</sequence>
<dbReference type="InterPro" id="IPR016163">
    <property type="entry name" value="Ald_DH_C"/>
</dbReference>
<evidence type="ECO:0000256" key="2">
    <source>
        <dbReference type="ARBA" id="ARBA00023002"/>
    </source>
</evidence>